<comment type="caution">
    <text evidence="2">The sequence shown here is derived from an EMBL/GenBank/DDBJ whole genome shotgun (WGS) entry which is preliminary data.</text>
</comment>
<dbReference type="EMBL" id="JAPDRK010000019">
    <property type="protein sequence ID" value="KAJ9604501.1"/>
    <property type="molecule type" value="Genomic_DNA"/>
</dbReference>
<dbReference type="Proteomes" id="UP001172673">
    <property type="component" value="Unassembled WGS sequence"/>
</dbReference>
<protein>
    <submittedName>
        <fullName evidence="2">Uncharacterized protein</fullName>
    </submittedName>
</protein>
<evidence type="ECO:0000313" key="2">
    <source>
        <dbReference type="EMBL" id="KAJ9604501.1"/>
    </source>
</evidence>
<accession>A0AA38X0E8</accession>
<evidence type="ECO:0000313" key="3">
    <source>
        <dbReference type="Proteomes" id="UP001172673"/>
    </source>
</evidence>
<proteinExistence type="predicted"/>
<evidence type="ECO:0000256" key="1">
    <source>
        <dbReference type="SAM" id="MobiDB-lite"/>
    </source>
</evidence>
<dbReference type="AlphaFoldDB" id="A0AA38X0E8"/>
<reference evidence="2" key="1">
    <citation type="submission" date="2022-10" db="EMBL/GenBank/DDBJ databases">
        <title>Culturing micro-colonial fungi from biological soil crusts in the Mojave desert and describing Neophaeococcomyces mojavensis, and introducing the new genera and species Taxawa tesnikishii.</title>
        <authorList>
            <person name="Kurbessoian T."/>
            <person name="Stajich J.E."/>
        </authorList>
    </citation>
    <scope>NUCLEOTIDE SEQUENCE</scope>
    <source>
        <strain evidence="2">TK_41</strain>
    </source>
</reference>
<organism evidence="2 3">
    <name type="scientific">Cladophialophora chaetospira</name>
    <dbReference type="NCBI Taxonomy" id="386627"/>
    <lineage>
        <taxon>Eukaryota</taxon>
        <taxon>Fungi</taxon>
        <taxon>Dikarya</taxon>
        <taxon>Ascomycota</taxon>
        <taxon>Pezizomycotina</taxon>
        <taxon>Eurotiomycetes</taxon>
        <taxon>Chaetothyriomycetidae</taxon>
        <taxon>Chaetothyriales</taxon>
        <taxon>Herpotrichiellaceae</taxon>
        <taxon>Cladophialophora</taxon>
    </lineage>
</organism>
<keyword evidence="3" id="KW-1185">Reference proteome</keyword>
<name>A0AA38X0E8_9EURO</name>
<feature type="compositionally biased region" description="Polar residues" evidence="1">
    <location>
        <begin position="107"/>
        <end position="117"/>
    </location>
</feature>
<gene>
    <name evidence="2" type="ORF">H2200_011337</name>
</gene>
<sequence length="411" mass="45260">MASNPGEGGDASASTSYQCPKCRANLSGLSDQWRQSHISNCRVVRRQRASSESVEVEDWDICQYCKKDISKLKKPAGHREKCKKNYNLRKETRRQDPMLNRLADADTSVSPSDTNPRAEQVASKSRVLLSFSQSLQSLSRSALSPRTAAASLGDLLRYPKLHDISAHLEEIKGGFVVYVRATNFVLPPEAQAAAQAGPEPFSYRATLSGMTSDAAIRLVCYGIAPILERFVVAPHQVPQGQAWLLNAAKLLTIGTDEPFKLTHTEPAVVSDGENFYPLINIRGVNPRSPLSPGWTHSMRIDNSMAPAVVTITIPNEEKIVWRKHRAVSGLDAMAVDKSTPTWRLALLLTATFDGFVGSKADAKNRIRIMTTRLATTARATTEFSVDSESVSENSVRDLIPWHVSVFHDYDG</sequence>
<feature type="region of interest" description="Disordered" evidence="1">
    <location>
        <begin position="90"/>
        <end position="120"/>
    </location>
</feature>